<dbReference type="PANTHER" id="PTHR43818">
    <property type="entry name" value="BCDNA.GH03377"/>
    <property type="match status" value="1"/>
</dbReference>
<evidence type="ECO:0000259" key="1">
    <source>
        <dbReference type="Pfam" id="PF01408"/>
    </source>
</evidence>
<dbReference type="PROSITE" id="PS51318">
    <property type="entry name" value="TAT"/>
    <property type="match status" value="1"/>
</dbReference>
<dbReference type="InterPro" id="IPR006311">
    <property type="entry name" value="TAT_signal"/>
</dbReference>
<feature type="domain" description="Gfo/Idh/MocA-like oxidoreductase bacterial type C-terminal" evidence="2">
    <location>
        <begin position="197"/>
        <end position="293"/>
    </location>
</feature>
<gene>
    <name evidence="3" type="primary">ligC_3</name>
    <name evidence="3" type="ORF">CA12_29110</name>
</gene>
<dbReference type="Pfam" id="PF01408">
    <property type="entry name" value="GFO_IDH_MocA"/>
    <property type="match status" value="1"/>
</dbReference>
<dbReference type="SUPFAM" id="SSF55347">
    <property type="entry name" value="Glyceraldehyde-3-phosphate dehydrogenase-like, C-terminal domain"/>
    <property type="match status" value="1"/>
</dbReference>
<dbReference type="InterPro" id="IPR050463">
    <property type="entry name" value="Gfo/Idh/MocA_oxidrdct_glycsds"/>
</dbReference>
<name>A0A517PBP5_9PLAN</name>
<dbReference type="KEGG" id="acaf:CA12_29110"/>
<reference evidence="3 4" key="1">
    <citation type="submission" date="2019-02" db="EMBL/GenBank/DDBJ databases">
        <title>Deep-cultivation of Planctomycetes and their phenomic and genomic characterization uncovers novel biology.</title>
        <authorList>
            <person name="Wiegand S."/>
            <person name="Jogler M."/>
            <person name="Boedeker C."/>
            <person name="Pinto D."/>
            <person name="Vollmers J."/>
            <person name="Rivas-Marin E."/>
            <person name="Kohn T."/>
            <person name="Peeters S.H."/>
            <person name="Heuer A."/>
            <person name="Rast P."/>
            <person name="Oberbeckmann S."/>
            <person name="Bunk B."/>
            <person name="Jeske O."/>
            <person name="Meyerdierks A."/>
            <person name="Storesund J.E."/>
            <person name="Kallscheuer N."/>
            <person name="Luecker S."/>
            <person name="Lage O.M."/>
            <person name="Pohl T."/>
            <person name="Merkel B.J."/>
            <person name="Hornburger P."/>
            <person name="Mueller R.-W."/>
            <person name="Bruemmer F."/>
            <person name="Labrenz M."/>
            <person name="Spormann A.M."/>
            <person name="Op den Camp H."/>
            <person name="Overmann J."/>
            <person name="Amann R."/>
            <person name="Jetten M.S.M."/>
            <person name="Mascher T."/>
            <person name="Medema M.H."/>
            <person name="Devos D.P."/>
            <person name="Kaster A.-K."/>
            <person name="Ovreas L."/>
            <person name="Rohde M."/>
            <person name="Galperin M.Y."/>
            <person name="Jogler C."/>
        </authorList>
    </citation>
    <scope>NUCLEOTIDE SEQUENCE [LARGE SCALE GENOMIC DNA]</scope>
    <source>
        <strain evidence="3 4">CA12</strain>
    </source>
</reference>
<organism evidence="3 4">
    <name type="scientific">Alienimonas californiensis</name>
    <dbReference type="NCBI Taxonomy" id="2527989"/>
    <lineage>
        <taxon>Bacteria</taxon>
        <taxon>Pseudomonadati</taxon>
        <taxon>Planctomycetota</taxon>
        <taxon>Planctomycetia</taxon>
        <taxon>Planctomycetales</taxon>
        <taxon>Planctomycetaceae</taxon>
        <taxon>Alienimonas</taxon>
    </lineage>
</organism>
<dbReference type="GO" id="GO:0050606">
    <property type="term" value="F:4-carboxy-2-hydroxymuconate semialdehyde hemiacetal dehydrogenase activity"/>
    <property type="evidence" value="ECO:0007669"/>
    <property type="project" value="UniProtKB-EC"/>
</dbReference>
<feature type="domain" description="Gfo/Idh/MocA-like oxidoreductase N-terminal" evidence="1">
    <location>
        <begin position="36"/>
        <end position="153"/>
    </location>
</feature>
<protein>
    <submittedName>
        <fullName evidence="3">4-carboxy-2-hydroxymuconate-6-semialdehyde dehydrogenase</fullName>
        <ecNumber evidence="3">1.1.1.312</ecNumber>
    </submittedName>
</protein>
<dbReference type="Gene3D" id="3.30.360.10">
    <property type="entry name" value="Dihydrodipicolinate Reductase, domain 2"/>
    <property type="match status" value="1"/>
</dbReference>
<evidence type="ECO:0000313" key="3">
    <source>
        <dbReference type="EMBL" id="QDT16804.1"/>
    </source>
</evidence>
<dbReference type="OrthoDB" id="9788246at2"/>
<dbReference type="GO" id="GO:0000166">
    <property type="term" value="F:nucleotide binding"/>
    <property type="evidence" value="ECO:0007669"/>
    <property type="project" value="InterPro"/>
</dbReference>
<dbReference type="InterPro" id="IPR000683">
    <property type="entry name" value="Gfo/Idh/MocA-like_OxRdtase_N"/>
</dbReference>
<dbReference type="Gene3D" id="3.40.50.720">
    <property type="entry name" value="NAD(P)-binding Rossmann-like Domain"/>
    <property type="match status" value="1"/>
</dbReference>
<dbReference type="EMBL" id="CP036265">
    <property type="protein sequence ID" value="QDT16804.1"/>
    <property type="molecule type" value="Genomic_DNA"/>
</dbReference>
<dbReference type="EC" id="1.1.1.312" evidence="3"/>
<dbReference type="SUPFAM" id="SSF51735">
    <property type="entry name" value="NAD(P)-binding Rossmann-fold domains"/>
    <property type="match status" value="1"/>
</dbReference>
<keyword evidence="4" id="KW-1185">Reference proteome</keyword>
<dbReference type="PANTHER" id="PTHR43818:SF5">
    <property type="entry name" value="OXIDOREDUCTASE FAMILY PROTEIN"/>
    <property type="match status" value="1"/>
</dbReference>
<proteinExistence type="predicted"/>
<dbReference type="Proteomes" id="UP000318741">
    <property type="component" value="Chromosome"/>
</dbReference>
<dbReference type="InterPro" id="IPR036291">
    <property type="entry name" value="NAD(P)-bd_dom_sf"/>
</dbReference>
<keyword evidence="3" id="KW-0560">Oxidoreductase</keyword>
<evidence type="ECO:0000313" key="4">
    <source>
        <dbReference type="Proteomes" id="UP000318741"/>
    </source>
</evidence>
<sequence>MSSLKRRTFLQATGAAVALSGVRSASARTAANEEIGMGLIGAGGRGGQVSGGFKKLPGVKFVAVADPDESRAKKLAGSLGAEKVYTDLRKLLDDPAVDAVIITTCNHWHCLAAVWAMQAGKDVYVEKPLSHTQWEGRQVVNAARKYDRICQLGTQQRSDPMQTEIKQFLHEEKALGEIEYVQANRFGVRGPIGKREKPLEIPKEVDYDLWLGPAQEEPLYRSNLHYDWHWDWNTGSGEMGNWGVHVLDDVRNVVFQDEVTLPTRIVATGGRVGWDDAGDTPNVHYAYFDTGKIPTIIALSNLWSNPDTKKGSWSSRAGRKVSGPGTGYVVTCEGGSYVGGRGSGTAYDADGKEMRKFKGGDMDRIHFQNFLDAVRSRKKEELHAEIEVGHHSTGWCNLANVGFRAGGEVPGKGAANLDVGTDVWPKVLEEMAAQLKPFGVRPTDDVIHTSPMLTHDPETERFTGEHAEAANAFLKRKYRDGFVVPEIG</sequence>
<evidence type="ECO:0000259" key="2">
    <source>
        <dbReference type="Pfam" id="PF19051"/>
    </source>
</evidence>
<dbReference type="Pfam" id="PF19051">
    <property type="entry name" value="GFO_IDH_MocA_C2"/>
    <property type="match status" value="1"/>
</dbReference>
<dbReference type="InterPro" id="IPR043906">
    <property type="entry name" value="Gfo/Idh/MocA_OxRdtase_bact_C"/>
</dbReference>
<dbReference type="AlphaFoldDB" id="A0A517PBP5"/>
<dbReference type="RefSeq" id="WP_145359733.1">
    <property type="nucleotide sequence ID" value="NZ_CP036265.1"/>
</dbReference>
<accession>A0A517PBP5</accession>